<keyword evidence="1" id="KW-0472">Membrane</keyword>
<proteinExistence type="predicted"/>
<dbReference type="Pfam" id="PF03613">
    <property type="entry name" value="EIID-AGA"/>
    <property type="match status" value="1"/>
</dbReference>
<dbReference type="AlphaFoldDB" id="A0A9D2EXZ1"/>
<dbReference type="InterPro" id="IPR004704">
    <property type="entry name" value="PTS_IID_man"/>
</dbReference>
<dbReference type="GO" id="GO:0009401">
    <property type="term" value="P:phosphoenolpyruvate-dependent sugar phosphotransferase system"/>
    <property type="evidence" value="ECO:0007669"/>
    <property type="project" value="InterPro"/>
</dbReference>
<protein>
    <submittedName>
        <fullName evidence="2">PTS system mannose/fructose/sorbose family transporter subunit IID</fullName>
    </submittedName>
</protein>
<sequence>MSNETTKNVDMTEIPEKLPDGTYEPVLTKKDLRRVARRWNINISTYSYTYQEACSVVYATWPALQKIYRGDEEGLKNSLEYAYRYFNVTPPVAGLLLGAGLAIEDQRHNDGLAAEQDLKVGLMGSLSGVADTIIWVLIPTILGSISAYMAQNGNIFGMIAFALYGIAFLAWRIYSFWGYGYDLGTQLISKLADKISVFTESVSVLGLMVVGALIPSVVKITCGLNFQMGDVAMSVQEGVLDAILPSLLPIVATAICYTLLKKRVSMNLIIIGIIVVSLLGAVTGVLVVPA</sequence>
<feature type="transmembrane region" description="Helical" evidence="1">
    <location>
        <begin position="238"/>
        <end position="260"/>
    </location>
</feature>
<evidence type="ECO:0000313" key="2">
    <source>
        <dbReference type="EMBL" id="HIZ45481.1"/>
    </source>
</evidence>
<organism evidence="2 3">
    <name type="scientific">Candidatus Olsenella pullistercoris</name>
    <dbReference type="NCBI Taxonomy" id="2838712"/>
    <lineage>
        <taxon>Bacteria</taxon>
        <taxon>Bacillati</taxon>
        <taxon>Actinomycetota</taxon>
        <taxon>Coriobacteriia</taxon>
        <taxon>Coriobacteriales</taxon>
        <taxon>Atopobiaceae</taxon>
        <taxon>Olsenella</taxon>
    </lineage>
</organism>
<dbReference type="EMBL" id="DXBM01000009">
    <property type="protein sequence ID" value="HIZ45481.1"/>
    <property type="molecule type" value="Genomic_DNA"/>
</dbReference>
<reference evidence="2" key="1">
    <citation type="journal article" date="2021" name="PeerJ">
        <title>Extensive microbial diversity within the chicken gut microbiome revealed by metagenomics and culture.</title>
        <authorList>
            <person name="Gilroy R."/>
            <person name="Ravi A."/>
            <person name="Getino M."/>
            <person name="Pursley I."/>
            <person name="Horton D.L."/>
            <person name="Alikhan N.F."/>
            <person name="Baker D."/>
            <person name="Gharbi K."/>
            <person name="Hall N."/>
            <person name="Watson M."/>
            <person name="Adriaenssens E.M."/>
            <person name="Foster-Nyarko E."/>
            <person name="Jarju S."/>
            <person name="Secka A."/>
            <person name="Antonio M."/>
            <person name="Oren A."/>
            <person name="Chaudhuri R.R."/>
            <person name="La Ragione R."/>
            <person name="Hildebrand F."/>
            <person name="Pallen M.J."/>
        </authorList>
    </citation>
    <scope>NUCLEOTIDE SEQUENCE</scope>
    <source>
        <strain evidence="2">ChiHjej12B11-14209</strain>
    </source>
</reference>
<feature type="transmembrane region" description="Helical" evidence="1">
    <location>
        <begin position="195"/>
        <end position="218"/>
    </location>
</feature>
<dbReference type="PANTHER" id="PTHR32502">
    <property type="entry name" value="N-ACETYLGALACTOSAMINE PERMEASE II COMPONENT-RELATED"/>
    <property type="match status" value="1"/>
</dbReference>
<gene>
    <name evidence="2" type="ORF">IAA19_00435</name>
</gene>
<dbReference type="Proteomes" id="UP000824062">
    <property type="component" value="Unassembled WGS sequence"/>
</dbReference>
<reference evidence="2" key="2">
    <citation type="submission" date="2021-04" db="EMBL/GenBank/DDBJ databases">
        <authorList>
            <person name="Gilroy R."/>
        </authorList>
    </citation>
    <scope>NUCLEOTIDE SEQUENCE</scope>
    <source>
        <strain evidence="2">ChiHjej12B11-14209</strain>
    </source>
</reference>
<evidence type="ECO:0000256" key="1">
    <source>
        <dbReference type="SAM" id="Phobius"/>
    </source>
</evidence>
<comment type="caution">
    <text evidence="2">The sequence shown here is derived from an EMBL/GenBank/DDBJ whole genome shotgun (WGS) entry which is preliminary data.</text>
</comment>
<dbReference type="InterPro" id="IPR050303">
    <property type="entry name" value="GatZ_KbaZ_carbometab"/>
</dbReference>
<dbReference type="PROSITE" id="PS51108">
    <property type="entry name" value="PTS_EIID"/>
    <property type="match status" value="1"/>
</dbReference>
<evidence type="ECO:0000313" key="3">
    <source>
        <dbReference type="Proteomes" id="UP000824062"/>
    </source>
</evidence>
<dbReference type="PANTHER" id="PTHR32502:SF26">
    <property type="entry name" value="PHOSPHOTRANSFERASE SYSTEM SUGAR-SPECIFIC EIID COMPONENT"/>
    <property type="match status" value="1"/>
</dbReference>
<accession>A0A9D2EXZ1</accession>
<dbReference type="GO" id="GO:0005886">
    <property type="term" value="C:plasma membrane"/>
    <property type="evidence" value="ECO:0007669"/>
    <property type="project" value="TreeGrafter"/>
</dbReference>
<keyword evidence="1" id="KW-1133">Transmembrane helix</keyword>
<feature type="transmembrane region" description="Helical" evidence="1">
    <location>
        <begin position="155"/>
        <end position="174"/>
    </location>
</feature>
<feature type="transmembrane region" description="Helical" evidence="1">
    <location>
        <begin position="128"/>
        <end position="149"/>
    </location>
</feature>
<name>A0A9D2EXZ1_9ACTN</name>
<keyword evidence="1" id="KW-0812">Transmembrane</keyword>
<feature type="transmembrane region" description="Helical" evidence="1">
    <location>
        <begin position="267"/>
        <end position="288"/>
    </location>
</feature>